<reference evidence="1" key="1">
    <citation type="journal article" date="2009" name="PLoS Genet.">
        <title>Sequencing, mapping, and analysis of 27,455 maize full-length cDNAs.</title>
        <authorList>
            <person name="Soderlund C."/>
            <person name="Descour A."/>
            <person name="Kudrna D."/>
            <person name="Bomhoff M."/>
            <person name="Boyd L."/>
            <person name="Currie J."/>
            <person name="Angelova A."/>
            <person name="Collura K."/>
            <person name="Wissotski M."/>
            <person name="Ashley E."/>
            <person name="Morrow D."/>
            <person name="Fernandes J."/>
            <person name="Walbot V."/>
            <person name="Yu Y."/>
        </authorList>
    </citation>
    <scope>NUCLEOTIDE SEQUENCE</scope>
    <source>
        <strain evidence="1">B73</strain>
    </source>
</reference>
<evidence type="ECO:0000313" key="1">
    <source>
        <dbReference type="EMBL" id="ACR38395.1"/>
    </source>
</evidence>
<accession>C4JB45</accession>
<dbReference type="EMBL" id="BT088042">
    <property type="protein sequence ID" value="ACR38395.1"/>
    <property type="molecule type" value="mRNA"/>
</dbReference>
<proteinExistence type="evidence at transcript level"/>
<protein>
    <submittedName>
        <fullName evidence="1">Uncharacterized protein</fullName>
    </submittedName>
</protein>
<dbReference type="AlphaFoldDB" id="C4JB45"/>
<name>C4JB45_MAIZE</name>
<organism evidence="1">
    <name type="scientific">Zea mays</name>
    <name type="common">Maize</name>
    <dbReference type="NCBI Taxonomy" id="4577"/>
    <lineage>
        <taxon>Eukaryota</taxon>
        <taxon>Viridiplantae</taxon>
        <taxon>Streptophyta</taxon>
        <taxon>Embryophyta</taxon>
        <taxon>Tracheophyta</taxon>
        <taxon>Spermatophyta</taxon>
        <taxon>Magnoliopsida</taxon>
        <taxon>Liliopsida</taxon>
        <taxon>Poales</taxon>
        <taxon>Poaceae</taxon>
        <taxon>PACMAD clade</taxon>
        <taxon>Panicoideae</taxon>
        <taxon>Andropogonodae</taxon>
        <taxon>Andropogoneae</taxon>
        <taxon>Tripsacinae</taxon>
        <taxon>Zea</taxon>
    </lineage>
</organism>
<sequence length="145" mass="15052">MWLITSATPTFSTAATESPPPMIVVTPLRLSSANFFATASVPIANLSYSKTPMGPFQMTVWVVSRAALNAAMESGPISSPIQPSGIADAGTIWLLASGANLSAMTTSVGNIRETPFSLAFASRDVARSSLSSSTNEAPTERPCAL</sequence>